<evidence type="ECO:0008006" key="4">
    <source>
        <dbReference type="Google" id="ProtNLM"/>
    </source>
</evidence>
<feature type="region of interest" description="Disordered" evidence="1">
    <location>
        <begin position="1"/>
        <end position="29"/>
    </location>
</feature>
<dbReference type="AlphaFoldDB" id="A0A9P5YZD5"/>
<evidence type="ECO:0000313" key="2">
    <source>
        <dbReference type="EMBL" id="KAF9477883.1"/>
    </source>
</evidence>
<keyword evidence="3" id="KW-1185">Reference proteome</keyword>
<dbReference type="EMBL" id="MU155248">
    <property type="protein sequence ID" value="KAF9477883.1"/>
    <property type="molecule type" value="Genomic_DNA"/>
</dbReference>
<protein>
    <recommendedName>
        <fullName evidence="4">BTB domain-containing protein</fullName>
    </recommendedName>
</protein>
<feature type="compositionally biased region" description="Polar residues" evidence="1">
    <location>
        <begin position="8"/>
        <end position="29"/>
    </location>
</feature>
<dbReference type="Proteomes" id="UP000807469">
    <property type="component" value="Unassembled WGS sequence"/>
</dbReference>
<dbReference type="OrthoDB" id="3199068at2759"/>
<name>A0A9P5YZD5_9AGAR</name>
<sequence>MPFDSLLSPETAQVSPTLERQHNTGSVEGSQRDGMYYFETVVFKVEDTFFCVPKNGLDVEGTPFPEMFKEATTCTNVLGEVKGSSDAYPIVINKTSKDSFRGFLRALYRFTEPDLTYEELVGALTLSTKWKFIELRTRVIRDLYPFMEARSIRERIVLATVCKIDAWLLEAFTALVLEPPPLDVTDIASFKGVNSVTIAKLTLLREKRQLQALQATHPGTLCECPSCLQDFDSVRMQNAVEQVKQVFATELAAVSM</sequence>
<evidence type="ECO:0000256" key="1">
    <source>
        <dbReference type="SAM" id="MobiDB-lite"/>
    </source>
</evidence>
<organism evidence="2 3">
    <name type="scientific">Pholiota conissans</name>
    <dbReference type="NCBI Taxonomy" id="109636"/>
    <lineage>
        <taxon>Eukaryota</taxon>
        <taxon>Fungi</taxon>
        <taxon>Dikarya</taxon>
        <taxon>Basidiomycota</taxon>
        <taxon>Agaricomycotina</taxon>
        <taxon>Agaricomycetes</taxon>
        <taxon>Agaricomycetidae</taxon>
        <taxon>Agaricales</taxon>
        <taxon>Agaricineae</taxon>
        <taxon>Strophariaceae</taxon>
        <taxon>Pholiota</taxon>
    </lineage>
</organism>
<gene>
    <name evidence="2" type="ORF">BDN70DRAFT_880651</name>
</gene>
<accession>A0A9P5YZD5</accession>
<reference evidence="2" key="1">
    <citation type="submission" date="2020-11" db="EMBL/GenBank/DDBJ databases">
        <authorList>
            <consortium name="DOE Joint Genome Institute"/>
            <person name="Ahrendt S."/>
            <person name="Riley R."/>
            <person name="Andreopoulos W."/>
            <person name="Labutti K."/>
            <person name="Pangilinan J."/>
            <person name="Ruiz-Duenas F.J."/>
            <person name="Barrasa J.M."/>
            <person name="Sanchez-Garcia M."/>
            <person name="Camarero S."/>
            <person name="Miyauchi S."/>
            <person name="Serrano A."/>
            <person name="Linde D."/>
            <person name="Babiker R."/>
            <person name="Drula E."/>
            <person name="Ayuso-Fernandez I."/>
            <person name="Pacheco R."/>
            <person name="Padilla G."/>
            <person name="Ferreira P."/>
            <person name="Barriuso J."/>
            <person name="Kellner H."/>
            <person name="Castanera R."/>
            <person name="Alfaro M."/>
            <person name="Ramirez L."/>
            <person name="Pisabarro A.G."/>
            <person name="Kuo A."/>
            <person name="Tritt A."/>
            <person name="Lipzen A."/>
            <person name="He G."/>
            <person name="Yan M."/>
            <person name="Ng V."/>
            <person name="Cullen D."/>
            <person name="Martin F."/>
            <person name="Rosso M.-N."/>
            <person name="Henrissat B."/>
            <person name="Hibbett D."/>
            <person name="Martinez A.T."/>
            <person name="Grigoriev I.V."/>
        </authorList>
    </citation>
    <scope>NUCLEOTIDE SEQUENCE</scope>
    <source>
        <strain evidence="2">CIRM-BRFM 674</strain>
    </source>
</reference>
<evidence type="ECO:0000313" key="3">
    <source>
        <dbReference type="Proteomes" id="UP000807469"/>
    </source>
</evidence>
<comment type="caution">
    <text evidence="2">The sequence shown here is derived from an EMBL/GenBank/DDBJ whole genome shotgun (WGS) entry which is preliminary data.</text>
</comment>
<proteinExistence type="predicted"/>